<dbReference type="STRING" id="479434.Sthe_2583"/>
<dbReference type="InParanoid" id="D1C854"/>
<proteinExistence type="predicted"/>
<keyword evidence="12" id="KW-1185">Reference proteome</keyword>
<dbReference type="EMBL" id="CP001824">
    <property type="protein sequence ID" value="ACZ39997.1"/>
    <property type="molecule type" value="Genomic_DNA"/>
</dbReference>
<dbReference type="GO" id="GO:0006826">
    <property type="term" value="P:iron ion transport"/>
    <property type="evidence" value="ECO:0007669"/>
    <property type="project" value="UniProtKB-KW"/>
</dbReference>
<keyword evidence="5" id="KW-0547">Nucleotide-binding</keyword>
<dbReference type="KEGG" id="sti:Sthe_2583"/>
<evidence type="ECO:0000256" key="3">
    <source>
        <dbReference type="ARBA" id="ARBA00022475"/>
    </source>
</evidence>
<protein>
    <submittedName>
        <fullName evidence="11">ABC transporter related protein</fullName>
    </submittedName>
</protein>
<accession>D1C854</accession>
<dbReference type="SMART" id="SM00382">
    <property type="entry name" value="AAA"/>
    <property type="match status" value="2"/>
</dbReference>
<name>D1C854_SPHTD</name>
<reference evidence="11 12" key="2">
    <citation type="journal article" date="2010" name="Stand. Genomic Sci.">
        <title>Complete genome sequence of Desulfohalobium retbaense type strain (HR(100)).</title>
        <authorList>
            <person name="Spring S."/>
            <person name="Nolan M."/>
            <person name="Lapidus A."/>
            <person name="Glavina Del Rio T."/>
            <person name="Copeland A."/>
            <person name="Tice H."/>
            <person name="Cheng J.F."/>
            <person name="Lucas S."/>
            <person name="Land M."/>
            <person name="Chen F."/>
            <person name="Bruce D."/>
            <person name="Goodwin L."/>
            <person name="Pitluck S."/>
            <person name="Ivanova N."/>
            <person name="Mavromatis K."/>
            <person name="Mikhailova N."/>
            <person name="Pati A."/>
            <person name="Chen A."/>
            <person name="Palaniappan K."/>
            <person name="Hauser L."/>
            <person name="Chang Y.J."/>
            <person name="Jeffries C.D."/>
            <person name="Munk C."/>
            <person name="Kiss H."/>
            <person name="Chain P."/>
            <person name="Han C."/>
            <person name="Brettin T."/>
            <person name="Detter J.C."/>
            <person name="Schuler E."/>
            <person name="Goker M."/>
            <person name="Rohde M."/>
            <person name="Bristow J."/>
            <person name="Eisen J.A."/>
            <person name="Markowitz V."/>
            <person name="Hugenholtz P."/>
            <person name="Kyrpides N.C."/>
            <person name="Klenk H.P."/>
        </authorList>
    </citation>
    <scope>NUCLEOTIDE SEQUENCE [LARGE SCALE GENOMIC DNA]</scope>
    <source>
        <strain evidence="12">ATCC 49802 / DSM 20745 / S 6022</strain>
    </source>
</reference>
<organism evidence="11 12">
    <name type="scientific">Sphaerobacter thermophilus (strain ATCC 49802 / DSM 20745 / KCCM 41009 / NCIMB 13125 / S 6022)</name>
    <dbReference type="NCBI Taxonomy" id="479434"/>
    <lineage>
        <taxon>Bacteria</taxon>
        <taxon>Pseudomonadati</taxon>
        <taxon>Thermomicrobiota</taxon>
        <taxon>Thermomicrobia</taxon>
        <taxon>Sphaerobacterales</taxon>
        <taxon>Sphaerobacterineae</taxon>
        <taxon>Sphaerobacteraceae</taxon>
        <taxon>Sphaerobacter</taxon>
    </lineage>
</organism>
<comment type="subcellular location">
    <subcellularLocation>
        <location evidence="1">Cell membrane</location>
        <topology evidence="1">Peripheral membrane protein</topology>
    </subcellularLocation>
</comment>
<keyword evidence="3" id="KW-1003">Cell membrane</keyword>
<keyword evidence="2" id="KW-0813">Transport</keyword>
<dbReference type="Gene3D" id="3.40.50.300">
    <property type="entry name" value="P-loop containing nucleotide triphosphate hydrolases"/>
    <property type="match status" value="2"/>
</dbReference>
<evidence type="ECO:0000256" key="9">
    <source>
        <dbReference type="ARBA" id="ARBA00023136"/>
    </source>
</evidence>
<keyword evidence="6" id="KW-0067">ATP-binding</keyword>
<evidence type="ECO:0000256" key="4">
    <source>
        <dbReference type="ARBA" id="ARBA00022496"/>
    </source>
</evidence>
<dbReference type="PROSITE" id="PS50893">
    <property type="entry name" value="ABC_TRANSPORTER_2"/>
    <property type="match status" value="2"/>
</dbReference>
<evidence type="ECO:0000259" key="10">
    <source>
        <dbReference type="PROSITE" id="PS50893"/>
    </source>
</evidence>
<dbReference type="Pfam" id="PF00005">
    <property type="entry name" value="ABC_tran"/>
    <property type="match status" value="2"/>
</dbReference>
<dbReference type="PANTHER" id="PTHR42771">
    <property type="entry name" value="IRON(3+)-HYDROXAMATE IMPORT ATP-BINDING PROTEIN FHUC"/>
    <property type="match status" value="1"/>
</dbReference>
<evidence type="ECO:0000256" key="8">
    <source>
        <dbReference type="ARBA" id="ARBA00023065"/>
    </source>
</evidence>
<dbReference type="OrthoDB" id="9787851at2"/>
<keyword evidence="4" id="KW-0410">Iron transport</keyword>
<evidence type="ECO:0000313" key="12">
    <source>
        <dbReference type="Proteomes" id="UP000002027"/>
    </source>
</evidence>
<evidence type="ECO:0000256" key="6">
    <source>
        <dbReference type="ARBA" id="ARBA00022840"/>
    </source>
</evidence>
<evidence type="ECO:0000256" key="7">
    <source>
        <dbReference type="ARBA" id="ARBA00023004"/>
    </source>
</evidence>
<dbReference type="Proteomes" id="UP000002027">
    <property type="component" value="Chromosome 2"/>
</dbReference>
<evidence type="ECO:0000256" key="2">
    <source>
        <dbReference type="ARBA" id="ARBA00022448"/>
    </source>
</evidence>
<dbReference type="InterPro" id="IPR003593">
    <property type="entry name" value="AAA+_ATPase"/>
</dbReference>
<dbReference type="CDD" id="cd03214">
    <property type="entry name" value="ABC_Iron-Siderophores_B12_Hemin"/>
    <property type="match status" value="2"/>
</dbReference>
<sequence>MTRLQANEITLSYGGPEAVIQDLTLKIPDGAVTAIIGPNGCGKSTLLRALGRLMAPQRGAVLLDGHAIHRQSTKEVARQLGLLPQQPTAPDAITVEDLVRRGRYPHQSLLQPMSREDRAAVERALEVTGMTDLRRYPVDELSGGQRQRAWIAMALAQETPLLLLDEPTTYLDIAHQQEILSLLRRLNRTEGRTIVMVLHDVNAAAQVSDHVVAMRDGGIVAEGPPERVLTPEMMETVFGIACDIVFVPETNRLVSMPRSSAALTAEPLPAPPIGRLRCDRLCCGYGQRCIVDQARLTIPAGRMTAIVGPNASGKSTLLRTFARLLKPMSGTALLDDRSVVTWSHRKFAQRVALLSQDAAVPDGVTVEDLVAVGRYPYQRWYRQWSHDDQKAVDEALAATGVEHLRWKPVDAISGGQRQRAWLAMALAQQTKVLLLDEPTTFLDIAHQVEMLDLVWTLNRREGRTIVMVMHDLSQACRYADHIVVMKNGQIVATGAPATVLTPELVRDVFGVESSVVEDPMTGRPLIIPEQAVADDPTVAQHGGAVAASQRSV</sequence>
<dbReference type="GO" id="GO:0016887">
    <property type="term" value="F:ATP hydrolysis activity"/>
    <property type="evidence" value="ECO:0007669"/>
    <property type="project" value="InterPro"/>
</dbReference>
<dbReference type="eggNOG" id="COG1120">
    <property type="taxonomic scope" value="Bacteria"/>
</dbReference>
<gene>
    <name evidence="11" type="ordered locus">Sthe_2583</name>
</gene>
<feature type="domain" description="ABC transporter" evidence="10">
    <location>
        <begin position="4"/>
        <end position="241"/>
    </location>
</feature>
<dbReference type="InterPro" id="IPR051535">
    <property type="entry name" value="Siderophore_ABC-ATPase"/>
</dbReference>
<dbReference type="GO" id="GO:0005886">
    <property type="term" value="C:plasma membrane"/>
    <property type="evidence" value="ECO:0007669"/>
    <property type="project" value="UniProtKB-SubCell"/>
</dbReference>
<keyword evidence="9" id="KW-0472">Membrane</keyword>
<keyword evidence="8" id="KW-0406">Ion transport</keyword>
<dbReference type="HOGENOM" id="CLU_035418_0_0_0"/>
<evidence type="ECO:0000256" key="5">
    <source>
        <dbReference type="ARBA" id="ARBA00022741"/>
    </source>
</evidence>
<evidence type="ECO:0000256" key="1">
    <source>
        <dbReference type="ARBA" id="ARBA00004202"/>
    </source>
</evidence>
<keyword evidence="7" id="KW-0408">Iron</keyword>
<dbReference type="GO" id="GO:0005524">
    <property type="term" value="F:ATP binding"/>
    <property type="evidence" value="ECO:0007669"/>
    <property type="project" value="UniProtKB-KW"/>
</dbReference>
<dbReference type="AlphaFoldDB" id="D1C854"/>
<dbReference type="InterPro" id="IPR003439">
    <property type="entry name" value="ABC_transporter-like_ATP-bd"/>
</dbReference>
<dbReference type="FunFam" id="3.40.50.300:FF:000134">
    <property type="entry name" value="Iron-enterobactin ABC transporter ATP-binding protein"/>
    <property type="match status" value="2"/>
</dbReference>
<feature type="domain" description="ABC transporter" evidence="10">
    <location>
        <begin position="276"/>
        <end position="512"/>
    </location>
</feature>
<dbReference type="SUPFAM" id="SSF52540">
    <property type="entry name" value="P-loop containing nucleoside triphosphate hydrolases"/>
    <property type="match status" value="2"/>
</dbReference>
<reference evidence="12" key="1">
    <citation type="submission" date="2009-11" db="EMBL/GenBank/DDBJ databases">
        <title>The complete chromosome 2 of Sphaerobacter thermophilus DSM 20745.</title>
        <authorList>
            <person name="Lucas S."/>
            <person name="Copeland A."/>
            <person name="Lapidus A."/>
            <person name="Glavina del Rio T."/>
            <person name="Dalin E."/>
            <person name="Tice H."/>
            <person name="Bruce D."/>
            <person name="Goodwin L."/>
            <person name="Pitluck S."/>
            <person name="Kyrpides N."/>
            <person name="Mavromatis K."/>
            <person name="Ivanova N."/>
            <person name="Mikhailova N."/>
            <person name="LaButti K.M."/>
            <person name="Clum A."/>
            <person name="Sun H.I."/>
            <person name="Brettin T."/>
            <person name="Detter J.C."/>
            <person name="Han C."/>
            <person name="Larimer F."/>
            <person name="Land M."/>
            <person name="Hauser L."/>
            <person name="Markowitz V."/>
            <person name="Cheng J.F."/>
            <person name="Hugenholtz P."/>
            <person name="Woyke T."/>
            <person name="Wu D."/>
            <person name="Steenblock K."/>
            <person name="Schneider S."/>
            <person name="Pukall R."/>
            <person name="Goeker M."/>
            <person name="Klenk H.P."/>
            <person name="Eisen J.A."/>
        </authorList>
    </citation>
    <scope>NUCLEOTIDE SEQUENCE [LARGE SCALE GENOMIC DNA]</scope>
    <source>
        <strain evidence="12">ATCC 49802 / DSM 20745 / S 6022</strain>
    </source>
</reference>
<dbReference type="InterPro" id="IPR017871">
    <property type="entry name" value="ABC_transporter-like_CS"/>
</dbReference>
<evidence type="ECO:0000313" key="11">
    <source>
        <dbReference type="EMBL" id="ACZ39997.1"/>
    </source>
</evidence>
<dbReference type="InterPro" id="IPR027417">
    <property type="entry name" value="P-loop_NTPase"/>
</dbReference>
<dbReference type="PROSITE" id="PS00211">
    <property type="entry name" value="ABC_TRANSPORTER_1"/>
    <property type="match status" value="2"/>
</dbReference>
<dbReference type="PANTHER" id="PTHR42771:SF2">
    <property type="entry name" value="IRON(3+)-HYDROXAMATE IMPORT ATP-BINDING PROTEIN FHUC"/>
    <property type="match status" value="1"/>
</dbReference>